<dbReference type="InterPro" id="IPR006119">
    <property type="entry name" value="Resolv_N"/>
</dbReference>
<dbReference type="SUPFAM" id="SSF53041">
    <property type="entry name" value="Resolvase-like"/>
    <property type="match status" value="1"/>
</dbReference>
<proteinExistence type="predicted"/>
<name>A0A937RH83_9ACTN</name>
<feature type="domain" description="Resolvase/invertase-type recombinase catalytic" evidence="2">
    <location>
        <begin position="37"/>
        <end position="135"/>
    </location>
</feature>
<dbReference type="NCBIfam" id="TIGR03917">
    <property type="entry name" value="Frankia_40_dom"/>
    <property type="match status" value="1"/>
</dbReference>
<gene>
    <name evidence="3" type="ORF">I7412_23930</name>
</gene>
<accession>A0A937RH83</accession>
<sequence length="219" mass="22892">MAQPAPRPQSHPTTPADPSPGAAPAFHLVDPTPRPAYGYLAVPDDDEDQINSLHARLATHATDAGLTLLEVYVDRDTTPTTPDRPGLEDLLAELAHHPGAVLLVPGPSHLPATPTAHHALTHRLAQTRATLRALSTPPPRLPAAQAPHCVPQPSAPGPGLGPLTAEGTFELTLRPDDAAATLISALVRLPADARFVESYGDVATTLVFHPAPDTAGQPR</sequence>
<dbReference type="GO" id="GO:0003677">
    <property type="term" value="F:DNA binding"/>
    <property type="evidence" value="ECO:0007669"/>
    <property type="project" value="InterPro"/>
</dbReference>
<feature type="region of interest" description="Disordered" evidence="1">
    <location>
        <begin position="1"/>
        <end position="37"/>
    </location>
</feature>
<comment type="caution">
    <text evidence="3">The sequence shown here is derived from an EMBL/GenBank/DDBJ whole genome shotgun (WGS) entry which is preliminary data.</text>
</comment>
<evidence type="ECO:0000313" key="4">
    <source>
        <dbReference type="Proteomes" id="UP000604475"/>
    </source>
</evidence>
<dbReference type="InterPro" id="IPR023817">
    <property type="entry name" value="Frankia_40_dom"/>
</dbReference>
<evidence type="ECO:0000313" key="3">
    <source>
        <dbReference type="EMBL" id="MBL7630157.1"/>
    </source>
</evidence>
<dbReference type="EMBL" id="JAEACQ010000243">
    <property type="protein sequence ID" value="MBL7630157.1"/>
    <property type="molecule type" value="Genomic_DNA"/>
</dbReference>
<dbReference type="GO" id="GO:0000150">
    <property type="term" value="F:DNA strand exchange activity"/>
    <property type="evidence" value="ECO:0007669"/>
    <property type="project" value="InterPro"/>
</dbReference>
<dbReference type="RefSeq" id="WP_202999890.1">
    <property type="nucleotide sequence ID" value="NZ_JADWYU010000136.1"/>
</dbReference>
<dbReference type="InterPro" id="IPR036162">
    <property type="entry name" value="Resolvase-like_N_sf"/>
</dbReference>
<keyword evidence="4" id="KW-1185">Reference proteome</keyword>
<reference evidence="3" key="1">
    <citation type="submission" date="2020-12" db="EMBL/GenBank/DDBJ databases">
        <title>Genomic characterization of non-nitrogen-fixing Frankia strains.</title>
        <authorList>
            <person name="Carlos-Shanley C."/>
            <person name="Guerra T."/>
            <person name="Hahn D."/>
        </authorList>
    </citation>
    <scope>NUCLEOTIDE SEQUENCE</scope>
    <source>
        <strain evidence="3">CN6</strain>
    </source>
</reference>
<dbReference type="Pfam" id="PF00239">
    <property type="entry name" value="Resolvase"/>
    <property type="match status" value="1"/>
</dbReference>
<dbReference type="AlphaFoldDB" id="A0A937RH83"/>
<evidence type="ECO:0000259" key="2">
    <source>
        <dbReference type="Pfam" id="PF00239"/>
    </source>
</evidence>
<organism evidence="3 4">
    <name type="scientific">Frankia nepalensis</name>
    <dbReference type="NCBI Taxonomy" id="1836974"/>
    <lineage>
        <taxon>Bacteria</taxon>
        <taxon>Bacillati</taxon>
        <taxon>Actinomycetota</taxon>
        <taxon>Actinomycetes</taxon>
        <taxon>Frankiales</taxon>
        <taxon>Frankiaceae</taxon>
        <taxon>Frankia</taxon>
    </lineage>
</organism>
<evidence type="ECO:0000256" key="1">
    <source>
        <dbReference type="SAM" id="MobiDB-lite"/>
    </source>
</evidence>
<protein>
    <submittedName>
        <fullName evidence="3">Recombinase family protein</fullName>
    </submittedName>
</protein>
<dbReference type="Proteomes" id="UP000604475">
    <property type="component" value="Unassembled WGS sequence"/>
</dbReference>